<dbReference type="PATRIC" id="fig|423471.3.peg.2848"/>
<reference evidence="1 2" key="1">
    <citation type="journal article" date="2011" name="Front. Microbiol.">
        <title>Two Strains of Crocosphaera watsonii with Highly Conserved Genomes are Distinguished by Strain-Specific Features.</title>
        <authorList>
            <person name="Bench S.R."/>
            <person name="Ilikchyan I.N."/>
            <person name="Tripp H.J."/>
            <person name="Zehr J.P."/>
        </authorList>
    </citation>
    <scope>NUCLEOTIDE SEQUENCE [LARGE SCALE GENOMIC DNA]</scope>
    <source>
        <strain evidence="1 2">WH 0003</strain>
    </source>
</reference>
<dbReference type="EMBL" id="AESD01000449">
    <property type="protein sequence ID" value="EHJ12277.1"/>
    <property type="molecule type" value="Genomic_DNA"/>
</dbReference>
<dbReference type="GeneID" id="88766632"/>
<dbReference type="RefSeq" id="WP_007311146.1">
    <property type="nucleotide sequence ID" value="NZ_AESD01000449.1"/>
</dbReference>
<evidence type="ECO:0000313" key="2">
    <source>
        <dbReference type="Proteomes" id="UP000003477"/>
    </source>
</evidence>
<accession>G5J6C8</accession>
<name>G5J6C8_CROWT</name>
<proteinExistence type="predicted"/>
<sequence>MEELETFFDDISKIKNEEEIIDFCRKYLIHGIPYIFTDNQDDYYEFRKRIANQFDIKFYEIYITGSAKLGFSPLKQKKFDDDSDIDVAIISSQLYEKMLEPIYDYQMELRQARKSINVRELEQYHSFLEYTAIGWIRPDKLPKSFGVGILKQSWFDFFKSISYGRSEVGNYKVSAGVFKSYSYFERYTISSLKQIINAQIKIK</sequence>
<dbReference type="AlphaFoldDB" id="G5J6C8"/>
<dbReference type="Proteomes" id="UP000003477">
    <property type="component" value="Unassembled WGS sequence"/>
</dbReference>
<organism evidence="1 2">
    <name type="scientific">Crocosphaera watsonii WH 0003</name>
    <dbReference type="NCBI Taxonomy" id="423471"/>
    <lineage>
        <taxon>Bacteria</taxon>
        <taxon>Bacillati</taxon>
        <taxon>Cyanobacteriota</taxon>
        <taxon>Cyanophyceae</taxon>
        <taxon>Oscillatoriophycideae</taxon>
        <taxon>Chroococcales</taxon>
        <taxon>Aphanothecaceae</taxon>
        <taxon>Crocosphaera</taxon>
    </lineage>
</organism>
<comment type="caution">
    <text evidence="1">The sequence shown here is derived from an EMBL/GenBank/DDBJ whole genome shotgun (WGS) entry which is preliminary data.</text>
</comment>
<gene>
    <name evidence="1" type="ORF">CWATWH0003_3031</name>
</gene>
<protein>
    <submittedName>
        <fullName evidence="1">Uncharacterized protein</fullName>
    </submittedName>
</protein>
<evidence type="ECO:0000313" key="1">
    <source>
        <dbReference type="EMBL" id="EHJ12277.1"/>
    </source>
</evidence>